<evidence type="ECO:0000313" key="1">
    <source>
        <dbReference type="EMBL" id="MCD7110979.1"/>
    </source>
</evidence>
<name>A0A9X1T2C7_9HYPH</name>
<dbReference type="RefSeq" id="WP_113151597.1">
    <property type="nucleotide sequence ID" value="NZ_JAJOZR010000012.1"/>
</dbReference>
<keyword evidence="2" id="KW-1185">Reference proteome</keyword>
<evidence type="ECO:0000313" key="2">
    <source>
        <dbReference type="Proteomes" id="UP001139089"/>
    </source>
</evidence>
<sequence>MSDFISYLFAIFVVTPLQAELTDRLQGMPSAALIEAGRACISAEGPRLLQMAQDNWGWAAANALGVTAGLVDPVTLLSTQNGQCGLVRNALMNGAGEDA</sequence>
<accession>A0A9X1T2C7</accession>
<reference evidence="1" key="1">
    <citation type="submission" date="2021-12" db="EMBL/GenBank/DDBJ databases">
        <authorList>
            <person name="Li Y."/>
        </authorList>
    </citation>
    <scope>NUCLEOTIDE SEQUENCE</scope>
    <source>
        <strain evidence="1">DKSPLA3</strain>
    </source>
</reference>
<dbReference type="Proteomes" id="UP001139089">
    <property type="component" value="Unassembled WGS sequence"/>
</dbReference>
<comment type="caution">
    <text evidence="1">The sequence shown here is derived from an EMBL/GenBank/DDBJ whole genome shotgun (WGS) entry which is preliminary data.</text>
</comment>
<organism evidence="1 2">
    <name type="scientific">Rhizobium quercicola</name>
    <dbReference type="NCBI Taxonomy" id="2901226"/>
    <lineage>
        <taxon>Bacteria</taxon>
        <taxon>Pseudomonadati</taxon>
        <taxon>Pseudomonadota</taxon>
        <taxon>Alphaproteobacteria</taxon>
        <taxon>Hyphomicrobiales</taxon>
        <taxon>Rhizobiaceae</taxon>
        <taxon>Rhizobium/Agrobacterium group</taxon>
        <taxon>Rhizobium</taxon>
    </lineage>
</organism>
<protein>
    <submittedName>
        <fullName evidence="1">Uncharacterized protein</fullName>
    </submittedName>
</protein>
<dbReference type="EMBL" id="JAJOZR010000012">
    <property type="protein sequence ID" value="MCD7110979.1"/>
    <property type="molecule type" value="Genomic_DNA"/>
</dbReference>
<gene>
    <name evidence="1" type="ORF">LRX75_18250</name>
</gene>
<dbReference type="AlphaFoldDB" id="A0A9X1T2C7"/>
<proteinExistence type="predicted"/>